<evidence type="ECO:0000313" key="1">
    <source>
        <dbReference type="EMBL" id="MEU7072110.1"/>
    </source>
</evidence>
<reference evidence="1 2" key="1">
    <citation type="submission" date="2024-06" db="EMBL/GenBank/DDBJ databases">
        <title>The Natural Products Discovery Center: Release of the First 8490 Sequenced Strains for Exploring Actinobacteria Biosynthetic Diversity.</title>
        <authorList>
            <person name="Kalkreuter E."/>
            <person name="Kautsar S.A."/>
            <person name="Yang D."/>
            <person name="Bader C.D."/>
            <person name="Teijaro C.N."/>
            <person name="Fluegel L."/>
            <person name="Davis C.M."/>
            <person name="Simpson J.R."/>
            <person name="Lauterbach L."/>
            <person name="Steele A.D."/>
            <person name="Gui C."/>
            <person name="Meng S."/>
            <person name="Li G."/>
            <person name="Viehrig K."/>
            <person name="Ye F."/>
            <person name="Su P."/>
            <person name="Kiefer A.F."/>
            <person name="Nichols A."/>
            <person name="Cepeda A.J."/>
            <person name="Yan W."/>
            <person name="Fan B."/>
            <person name="Jiang Y."/>
            <person name="Adhikari A."/>
            <person name="Zheng C.-J."/>
            <person name="Schuster L."/>
            <person name="Cowan T.M."/>
            <person name="Smanski M.J."/>
            <person name="Chevrette M.G."/>
            <person name="De Carvalho L.P.S."/>
            <person name="Shen B."/>
        </authorList>
    </citation>
    <scope>NUCLEOTIDE SEQUENCE [LARGE SCALE GENOMIC DNA]</scope>
    <source>
        <strain evidence="1 2">NPDC045974</strain>
    </source>
</reference>
<sequence length="61" mass="6610">MTAPAERAASGRIVDHRVGAVARPPTPFPDGNPVAEFMLRIPDDGTAGWRWHDERFGGVTP</sequence>
<proteinExistence type="predicted"/>
<dbReference type="RefSeq" id="WP_358473357.1">
    <property type="nucleotide sequence ID" value="NZ_JBEZAE010000011.1"/>
</dbReference>
<protein>
    <submittedName>
        <fullName evidence="1">Uncharacterized protein</fullName>
    </submittedName>
</protein>
<organism evidence="1 2">
    <name type="scientific">Streptomyces narbonensis</name>
    <dbReference type="NCBI Taxonomy" id="67333"/>
    <lineage>
        <taxon>Bacteria</taxon>
        <taxon>Bacillati</taxon>
        <taxon>Actinomycetota</taxon>
        <taxon>Actinomycetes</taxon>
        <taxon>Kitasatosporales</taxon>
        <taxon>Streptomycetaceae</taxon>
        <taxon>Streptomyces</taxon>
    </lineage>
</organism>
<comment type="caution">
    <text evidence="1">The sequence shown here is derived from an EMBL/GenBank/DDBJ whole genome shotgun (WGS) entry which is preliminary data.</text>
</comment>
<dbReference type="Proteomes" id="UP001551329">
    <property type="component" value="Unassembled WGS sequence"/>
</dbReference>
<keyword evidence="2" id="KW-1185">Reference proteome</keyword>
<gene>
    <name evidence="1" type="ORF">AB0A88_18465</name>
</gene>
<name>A0ABV3CCW4_9ACTN</name>
<evidence type="ECO:0000313" key="2">
    <source>
        <dbReference type="Proteomes" id="UP001551329"/>
    </source>
</evidence>
<accession>A0ABV3CCW4</accession>
<dbReference type="EMBL" id="JBEZAE010000011">
    <property type="protein sequence ID" value="MEU7072110.1"/>
    <property type="molecule type" value="Genomic_DNA"/>
</dbReference>